<dbReference type="NCBIfam" id="TIGR00074">
    <property type="entry name" value="hypC_hupF"/>
    <property type="match status" value="1"/>
</dbReference>
<dbReference type="GO" id="GO:0005506">
    <property type="term" value="F:iron ion binding"/>
    <property type="evidence" value="ECO:0007669"/>
    <property type="project" value="TreeGrafter"/>
</dbReference>
<dbReference type="PANTHER" id="PTHR35177">
    <property type="entry name" value="HYDROGENASE MATURATION FACTOR HYBG"/>
    <property type="match status" value="1"/>
</dbReference>
<dbReference type="EMBL" id="LR778114">
    <property type="protein sequence ID" value="CAB1129777.1"/>
    <property type="molecule type" value="Genomic_DNA"/>
</dbReference>
<dbReference type="PANTHER" id="PTHR35177:SF2">
    <property type="entry name" value="HYDROGENASE MATURATION FACTOR HYBG"/>
    <property type="match status" value="1"/>
</dbReference>
<keyword evidence="3" id="KW-1185">Reference proteome</keyword>
<dbReference type="GO" id="GO:1902670">
    <property type="term" value="F:carbon dioxide binding"/>
    <property type="evidence" value="ECO:0007669"/>
    <property type="project" value="TreeGrafter"/>
</dbReference>
<dbReference type="SUPFAM" id="SSF159127">
    <property type="entry name" value="HupF/HypC-like"/>
    <property type="match status" value="1"/>
</dbReference>
<organism evidence="2 3">
    <name type="scientific">Candidatus Hydrogenisulfobacillus filiaventi</name>
    <dbReference type="NCBI Taxonomy" id="2707344"/>
    <lineage>
        <taxon>Bacteria</taxon>
        <taxon>Bacillati</taxon>
        <taxon>Bacillota</taxon>
        <taxon>Clostridia</taxon>
        <taxon>Eubacteriales</taxon>
        <taxon>Clostridiales Family XVII. Incertae Sedis</taxon>
        <taxon>Candidatus Hydrogenisulfobacillus</taxon>
    </lineage>
</organism>
<dbReference type="InterPro" id="IPR019812">
    <property type="entry name" value="Hydgase_assmbl_chp_CS"/>
</dbReference>
<dbReference type="KEGG" id="hfv:R50_2280"/>
<evidence type="ECO:0000313" key="3">
    <source>
        <dbReference type="Proteomes" id="UP000503399"/>
    </source>
</evidence>
<evidence type="ECO:0000313" key="2">
    <source>
        <dbReference type="EMBL" id="CAB1129777.1"/>
    </source>
</evidence>
<dbReference type="AlphaFoldDB" id="A0A6F8ZIF9"/>
<proteinExistence type="inferred from homology"/>
<sequence>MCLAIPGQVLAIVDRDRDIAAVDVIGIRRNVSIALLKDLGLEAGDWVLVHVGFAMSRIDEGEAAAMLDLLRQLGTGLSEEVALWDAGGGPEPV</sequence>
<dbReference type="FunFam" id="2.30.30.140:FF:000022">
    <property type="entry name" value="Hydrogenase assembly chaperone HybG"/>
    <property type="match status" value="1"/>
</dbReference>
<reference evidence="2 3" key="1">
    <citation type="submission" date="2020-02" db="EMBL/GenBank/DDBJ databases">
        <authorList>
            <person name="Hogendoorn C."/>
        </authorList>
    </citation>
    <scope>NUCLEOTIDE SEQUENCE [LARGE SCALE GENOMIC DNA]</scope>
    <source>
        <strain evidence="2">R501</strain>
    </source>
</reference>
<dbReference type="Gene3D" id="2.30.30.140">
    <property type="match status" value="1"/>
</dbReference>
<dbReference type="Pfam" id="PF01455">
    <property type="entry name" value="HupF_HypC"/>
    <property type="match status" value="1"/>
</dbReference>
<dbReference type="PROSITE" id="PS01097">
    <property type="entry name" value="HUPF_HYPC"/>
    <property type="match status" value="1"/>
</dbReference>
<name>A0A6F8ZIF9_9FIRM</name>
<accession>A0A6F8ZIF9</accession>
<comment type="similarity">
    <text evidence="1">Belongs to the HupF/HypC family.</text>
</comment>
<dbReference type="Proteomes" id="UP000503399">
    <property type="component" value="Chromosome"/>
</dbReference>
<dbReference type="InterPro" id="IPR001109">
    <property type="entry name" value="Hydrogenase_HupF/HypC"/>
</dbReference>
<evidence type="ECO:0000256" key="1">
    <source>
        <dbReference type="ARBA" id="ARBA00006018"/>
    </source>
</evidence>
<dbReference type="PRINTS" id="PR00445">
    <property type="entry name" value="HUPFHYPC"/>
</dbReference>
<protein>
    <submittedName>
        <fullName evidence="2">Hydrogenase accessory protein</fullName>
    </submittedName>
</protein>
<gene>
    <name evidence="2" type="primary">hypC</name>
    <name evidence="2" type="ORF">R50_2280</name>
</gene>
<dbReference type="GO" id="GO:0051604">
    <property type="term" value="P:protein maturation"/>
    <property type="evidence" value="ECO:0007669"/>
    <property type="project" value="TreeGrafter"/>
</dbReference>